<organism evidence="10 11">
    <name type="scientific">Pseudanabaena mucicola FACHB-723</name>
    <dbReference type="NCBI Taxonomy" id="2692860"/>
    <lineage>
        <taxon>Bacteria</taxon>
        <taxon>Bacillati</taxon>
        <taxon>Cyanobacteriota</taxon>
        <taxon>Cyanophyceae</taxon>
        <taxon>Pseudanabaenales</taxon>
        <taxon>Pseudanabaenaceae</taxon>
        <taxon>Pseudanabaena</taxon>
    </lineage>
</organism>
<dbReference type="InterPro" id="IPR003593">
    <property type="entry name" value="AAA+_ATPase"/>
</dbReference>
<evidence type="ECO:0000313" key="11">
    <source>
        <dbReference type="Proteomes" id="UP000642094"/>
    </source>
</evidence>
<gene>
    <name evidence="10" type="ORF">H6F41_16390</name>
</gene>
<dbReference type="Proteomes" id="UP000642094">
    <property type="component" value="Unassembled WGS sequence"/>
</dbReference>
<dbReference type="CDD" id="cd03293">
    <property type="entry name" value="ABC_NrtD_SsuB_transporters"/>
    <property type="match status" value="1"/>
</dbReference>
<evidence type="ECO:0000256" key="4">
    <source>
        <dbReference type="ARBA" id="ARBA00022475"/>
    </source>
</evidence>
<dbReference type="PROSITE" id="PS00211">
    <property type="entry name" value="ABC_TRANSPORTER_1"/>
    <property type="match status" value="1"/>
</dbReference>
<protein>
    <submittedName>
        <fullName evidence="10">ATP-binding cassette domain-containing protein</fullName>
    </submittedName>
</protein>
<dbReference type="SMART" id="SM00382">
    <property type="entry name" value="AAA"/>
    <property type="match status" value="1"/>
</dbReference>
<keyword evidence="6 10" id="KW-0067">ATP-binding</keyword>
<evidence type="ECO:0000259" key="9">
    <source>
        <dbReference type="PROSITE" id="PS50893"/>
    </source>
</evidence>
<evidence type="ECO:0000256" key="6">
    <source>
        <dbReference type="ARBA" id="ARBA00022840"/>
    </source>
</evidence>
<keyword evidence="8" id="KW-0472">Membrane</keyword>
<dbReference type="RefSeq" id="WP_190404532.1">
    <property type="nucleotide sequence ID" value="NZ_JACJQB010000049.1"/>
</dbReference>
<dbReference type="Gene3D" id="3.40.50.300">
    <property type="entry name" value="P-loop containing nucleotide triphosphate hydrolases"/>
    <property type="match status" value="1"/>
</dbReference>
<sequence length="259" mass="28747">MTVSVATVDGISLKVENLEKSFGNHTVLHDLNLNINAGEFVTIVGRSGCGKTTLLRLIAGLEKISSGRIFLDDQITTSLHPEIKIMFQDSRLLPWQKVLDNVRLGLTKDSRSKAMEVLHHVGLAPKAKEYPSTLSGGQKQRVALARALVSNPRLLLLDEPLGALDALTRIEMQRLLENLWQEQQFTAFLITHDVEEAVALGDRVILLEEGRVVLDVKIDLPRPRARGNAEFASLVDRIRDRVMGNNTGHHDFDLQLNAA</sequence>
<comment type="caution">
    <text evidence="10">The sequence shown here is derived from an EMBL/GenBank/DDBJ whole genome shotgun (WGS) entry which is preliminary data.</text>
</comment>
<dbReference type="InterPro" id="IPR017871">
    <property type="entry name" value="ABC_transporter-like_CS"/>
</dbReference>
<proteinExistence type="inferred from homology"/>
<comment type="subcellular location">
    <subcellularLocation>
        <location evidence="1">Cell inner membrane</location>
        <topology evidence="1">Peripheral membrane protein</topology>
    </subcellularLocation>
</comment>
<dbReference type="InterPro" id="IPR050166">
    <property type="entry name" value="ABC_transporter_ATP-bind"/>
</dbReference>
<evidence type="ECO:0000256" key="3">
    <source>
        <dbReference type="ARBA" id="ARBA00022448"/>
    </source>
</evidence>
<reference evidence="10 11" key="1">
    <citation type="journal article" date="2020" name="ISME J.">
        <title>Comparative genomics reveals insights into cyanobacterial evolution and habitat adaptation.</title>
        <authorList>
            <person name="Chen M.Y."/>
            <person name="Teng W.K."/>
            <person name="Zhao L."/>
            <person name="Hu C.X."/>
            <person name="Zhou Y.K."/>
            <person name="Han B.P."/>
            <person name="Song L.R."/>
            <person name="Shu W.S."/>
        </authorList>
    </citation>
    <scope>NUCLEOTIDE SEQUENCE [LARGE SCALE GENOMIC DNA]</scope>
    <source>
        <strain evidence="10 11">FACHB-723</strain>
    </source>
</reference>
<name>A0ABR8A0E4_9CYAN</name>
<keyword evidence="5" id="KW-0547">Nucleotide-binding</keyword>
<evidence type="ECO:0000256" key="7">
    <source>
        <dbReference type="ARBA" id="ARBA00022967"/>
    </source>
</evidence>
<evidence type="ECO:0000256" key="1">
    <source>
        <dbReference type="ARBA" id="ARBA00004417"/>
    </source>
</evidence>
<feature type="domain" description="ABC transporter" evidence="9">
    <location>
        <begin position="13"/>
        <end position="234"/>
    </location>
</feature>
<dbReference type="InterPro" id="IPR003439">
    <property type="entry name" value="ABC_transporter-like_ATP-bd"/>
</dbReference>
<dbReference type="PROSITE" id="PS50893">
    <property type="entry name" value="ABC_TRANSPORTER_2"/>
    <property type="match status" value="1"/>
</dbReference>
<evidence type="ECO:0000256" key="2">
    <source>
        <dbReference type="ARBA" id="ARBA00009440"/>
    </source>
</evidence>
<dbReference type="PANTHER" id="PTHR42788:SF17">
    <property type="entry name" value="ALIPHATIC SULFONATES IMPORT ATP-BINDING PROTEIN SSUB"/>
    <property type="match status" value="1"/>
</dbReference>
<dbReference type="GO" id="GO:0005524">
    <property type="term" value="F:ATP binding"/>
    <property type="evidence" value="ECO:0007669"/>
    <property type="project" value="UniProtKB-KW"/>
</dbReference>
<keyword evidence="3" id="KW-0813">Transport</keyword>
<evidence type="ECO:0000256" key="5">
    <source>
        <dbReference type="ARBA" id="ARBA00022741"/>
    </source>
</evidence>
<comment type="similarity">
    <text evidence="2">Belongs to the ABC transporter superfamily. Nitrate/nitrite/cyanate uptake transporter (NitT) (TC 3.A.1.16) family.</text>
</comment>
<dbReference type="Pfam" id="PF00005">
    <property type="entry name" value="ABC_tran"/>
    <property type="match status" value="1"/>
</dbReference>
<evidence type="ECO:0000313" key="10">
    <source>
        <dbReference type="EMBL" id="MBD2189711.1"/>
    </source>
</evidence>
<keyword evidence="7" id="KW-1278">Translocase</keyword>
<dbReference type="SUPFAM" id="SSF52540">
    <property type="entry name" value="P-loop containing nucleoside triphosphate hydrolases"/>
    <property type="match status" value="1"/>
</dbReference>
<dbReference type="PANTHER" id="PTHR42788">
    <property type="entry name" value="TAURINE IMPORT ATP-BINDING PROTEIN-RELATED"/>
    <property type="match status" value="1"/>
</dbReference>
<keyword evidence="11" id="KW-1185">Reference proteome</keyword>
<accession>A0ABR8A0E4</accession>
<keyword evidence="4" id="KW-1003">Cell membrane</keyword>
<dbReference type="EMBL" id="JACJQB010000049">
    <property type="protein sequence ID" value="MBD2189711.1"/>
    <property type="molecule type" value="Genomic_DNA"/>
</dbReference>
<evidence type="ECO:0000256" key="8">
    <source>
        <dbReference type="ARBA" id="ARBA00023136"/>
    </source>
</evidence>
<dbReference type="InterPro" id="IPR027417">
    <property type="entry name" value="P-loop_NTPase"/>
</dbReference>